<dbReference type="EMBL" id="LWLT01000010">
    <property type="status" value="NOT_ANNOTATED_CDS"/>
    <property type="molecule type" value="Genomic_DNA"/>
</dbReference>
<reference evidence="12" key="2">
    <citation type="submission" date="2025-08" db="UniProtKB">
        <authorList>
            <consortium name="Ensembl"/>
        </authorList>
    </citation>
    <scope>IDENTIFICATION</scope>
</reference>
<evidence type="ECO:0000256" key="9">
    <source>
        <dbReference type="RuleBase" id="RU003857"/>
    </source>
</evidence>
<evidence type="ECO:0000256" key="3">
    <source>
        <dbReference type="ARBA" id="ARBA00022692"/>
    </source>
</evidence>
<dbReference type="GeneTree" id="ENSGT00940000164048"/>
<dbReference type="STRING" id="9925.ENSCHIP00000001681"/>
<dbReference type="PANTHER" id="PTHR11003">
    <property type="entry name" value="POTASSIUM CHANNEL, SUBFAMILY K"/>
    <property type="match status" value="1"/>
</dbReference>
<keyword evidence="5 10" id="KW-1133">Transmembrane helix</keyword>
<feature type="transmembrane region" description="Helical" evidence="10">
    <location>
        <begin position="204"/>
        <end position="221"/>
    </location>
</feature>
<evidence type="ECO:0000256" key="6">
    <source>
        <dbReference type="ARBA" id="ARBA00023065"/>
    </source>
</evidence>
<feature type="transmembrane region" description="Helical" evidence="10">
    <location>
        <begin position="126"/>
        <end position="148"/>
    </location>
</feature>
<feature type="transmembrane region" description="Helical" evidence="10">
    <location>
        <begin position="173"/>
        <end position="192"/>
    </location>
</feature>
<dbReference type="GO" id="GO:0030322">
    <property type="term" value="P:stabilization of membrane potential"/>
    <property type="evidence" value="ECO:0007669"/>
    <property type="project" value="TreeGrafter"/>
</dbReference>
<feature type="transmembrane region" description="Helical" evidence="10">
    <location>
        <begin position="233"/>
        <end position="255"/>
    </location>
</feature>
<evidence type="ECO:0000256" key="2">
    <source>
        <dbReference type="ARBA" id="ARBA00022448"/>
    </source>
</evidence>
<evidence type="ECO:0000256" key="1">
    <source>
        <dbReference type="ARBA" id="ARBA00004141"/>
    </source>
</evidence>
<evidence type="ECO:0000256" key="10">
    <source>
        <dbReference type="SAM" id="Phobius"/>
    </source>
</evidence>
<dbReference type="PRINTS" id="PR01333">
    <property type="entry name" value="2POREKCHANEL"/>
</dbReference>
<evidence type="ECO:0000313" key="12">
    <source>
        <dbReference type="Ensembl" id="ENSCHIP00000001681.1"/>
    </source>
</evidence>
<name>A0A452DPI4_CAPHI</name>
<keyword evidence="3 9" id="KW-0812">Transmembrane</keyword>
<keyword evidence="7 10" id="KW-0472">Membrane</keyword>
<organism evidence="12 13">
    <name type="scientific">Capra hircus</name>
    <name type="common">Goat</name>
    <dbReference type="NCBI Taxonomy" id="9925"/>
    <lineage>
        <taxon>Eukaryota</taxon>
        <taxon>Metazoa</taxon>
        <taxon>Chordata</taxon>
        <taxon>Craniata</taxon>
        <taxon>Vertebrata</taxon>
        <taxon>Euteleostomi</taxon>
        <taxon>Mammalia</taxon>
        <taxon>Eutheria</taxon>
        <taxon>Laurasiatheria</taxon>
        <taxon>Artiodactyla</taxon>
        <taxon>Ruminantia</taxon>
        <taxon>Pecora</taxon>
        <taxon>Bovidae</taxon>
        <taxon>Caprinae</taxon>
        <taxon>Capra</taxon>
    </lineage>
</organism>
<protein>
    <recommendedName>
        <fullName evidence="11">Potassium channel domain-containing protein</fullName>
    </recommendedName>
</protein>
<feature type="transmembrane region" description="Helical" evidence="10">
    <location>
        <begin position="12"/>
        <end position="32"/>
    </location>
</feature>
<keyword evidence="8 9" id="KW-0407">Ion channel</keyword>
<dbReference type="GO" id="GO:0015271">
    <property type="term" value="F:outward rectifier potassium channel activity"/>
    <property type="evidence" value="ECO:0007669"/>
    <property type="project" value="TreeGrafter"/>
</dbReference>
<evidence type="ECO:0000313" key="13">
    <source>
        <dbReference type="Proteomes" id="UP000291000"/>
    </source>
</evidence>
<keyword evidence="4" id="KW-0630">Potassium</keyword>
<evidence type="ECO:0000256" key="4">
    <source>
        <dbReference type="ARBA" id="ARBA00022958"/>
    </source>
</evidence>
<dbReference type="GO" id="GO:0022841">
    <property type="term" value="F:potassium ion leak channel activity"/>
    <property type="evidence" value="ECO:0007669"/>
    <property type="project" value="TreeGrafter"/>
</dbReference>
<evidence type="ECO:0000256" key="5">
    <source>
        <dbReference type="ARBA" id="ARBA00022989"/>
    </source>
</evidence>
<keyword evidence="13" id="KW-1185">Reference proteome</keyword>
<feature type="domain" description="Potassium channel" evidence="11">
    <location>
        <begin position="174"/>
        <end position="259"/>
    </location>
</feature>
<reference evidence="12 13" key="1">
    <citation type="submission" date="2016-04" db="EMBL/GenBank/DDBJ databases">
        <title>Polished mammalian reference genomes with single-molecule sequencing and chromosome conformation capture applied to the Capra hircus genome.</title>
        <authorList>
            <person name="Bickhart D.M."/>
            <person name="Koren S."/>
            <person name="Rosen B."/>
            <person name="Hastie A."/>
            <person name="Liachko I."/>
            <person name="Sullivan S.T."/>
            <person name="Burton J."/>
            <person name="Sayre B.L."/>
            <person name="Huson H.J."/>
            <person name="Lee J."/>
            <person name="Lam E."/>
            <person name="Kelley C.M."/>
            <person name="Hutchison J.L."/>
            <person name="Zhou Y."/>
            <person name="Sun J."/>
            <person name="Crisa A."/>
            <person name="Schwartz J.C."/>
            <person name="Hammond J.A."/>
            <person name="Schroeder S.G."/>
            <person name="Liu G.E."/>
            <person name="Dunham M."/>
            <person name="Shendure J."/>
            <person name="Sonstegard T.S."/>
            <person name="Phillippy A.M."/>
            <person name="Van Tassell C.P."/>
            <person name="Smith T.P."/>
        </authorList>
    </citation>
    <scope>NUCLEOTIDE SEQUENCE [LARGE SCALE GENOMIC DNA]</scope>
</reference>
<dbReference type="GO" id="GO:0005886">
    <property type="term" value="C:plasma membrane"/>
    <property type="evidence" value="ECO:0007669"/>
    <property type="project" value="TreeGrafter"/>
</dbReference>
<evidence type="ECO:0000256" key="7">
    <source>
        <dbReference type="ARBA" id="ARBA00023136"/>
    </source>
</evidence>
<dbReference type="InterPro" id="IPR013099">
    <property type="entry name" value="K_chnl_dom"/>
</dbReference>
<dbReference type="Proteomes" id="UP000291000">
    <property type="component" value="Chromosome 10"/>
</dbReference>
<dbReference type="AlphaFoldDB" id="A0A452DPI4"/>
<comment type="similarity">
    <text evidence="9">Belongs to the two pore domain potassium channel (TC 1.A.1.8) family.</text>
</comment>
<proteinExistence type="inferred from homology"/>
<dbReference type="OMA" id="EGMYFTF"/>
<keyword evidence="6 9" id="KW-0406">Ion transport</keyword>
<comment type="subcellular location">
    <subcellularLocation>
        <location evidence="1">Membrane</location>
        <topology evidence="1">Multi-pass membrane protein</topology>
    </subcellularLocation>
</comment>
<evidence type="ECO:0000256" key="8">
    <source>
        <dbReference type="ARBA" id="ARBA00023303"/>
    </source>
</evidence>
<reference evidence="12" key="3">
    <citation type="submission" date="2025-09" db="UniProtKB">
        <authorList>
            <consortium name="Ensembl"/>
        </authorList>
    </citation>
    <scope>IDENTIFICATION</scope>
</reference>
<sequence>MKNEDKEKISKASRYILLIGFICYCLMGAKIFQALETDIQEELKLSFLDAETNLMETYVNITSEELEIFLQMLSLSIKHGIIPIKNGAIYFSWDFRNSFSFVTSTLSTIGYGSIAPRTPMGQMFCVFYSLLGIPLTIIFLQSVSNALLQTLSEFEKYLQNMEMKETQIRTCEVLFFLVTGLSIFILLPPLLFMKMEGWTYEEGLYFAFISLSTIGFGDYIIGVNPSKNYSNIYVAMVTLWCTFGLTWMALFFDLLSKSLEKTKIKLTCNTLWQRERKFSGKRSYFWPSLRR</sequence>
<dbReference type="Pfam" id="PF07885">
    <property type="entry name" value="Ion_trans_2"/>
    <property type="match status" value="2"/>
</dbReference>
<dbReference type="PANTHER" id="PTHR11003:SF315">
    <property type="entry name" value="POTASSIUM CHANNEL DOMAIN-CONTAINING PROTEIN"/>
    <property type="match status" value="1"/>
</dbReference>
<dbReference type="InterPro" id="IPR003280">
    <property type="entry name" value="2pore_dom_K_chnl"/>
</dbReference>
<feature type="domain" description="Potassium channel" evidence="11">
    <location>
        <begin position="88"/>
        <end position="147"/>
    </location>
</feature>
<evidence type="ECO:0000259" key="11">
    <source>
        <dbReference type="Pfam" id="PF07885"/>
    </source>
</evidence>
<dbReference type="SUPFAM" id="SSF81324">
    <property type="entry name" value="Voltage-gated potassium channels"/>
    <property type="match status" value="2"/>
</dbReference>
<accession>A0A452DPI4</accession>
<dbReference type="Gene3D" id="1.10.287.70">
    <property type="match status" value="1"/>
</dbReference>
<keyword evidence="2 9" id="KW-0813">Transport</keyword>
<dbReference type="Ensembl" id="ENSCHIT00000004641.1">
    <property type="protein sequence ID" value="ENSCHIP00000001681.1"/>
    <property type="gene ID" value="ENSCHIG00000003466.1"/>
</dbReference>